<keyword evidence="2" id="KW-0539">Nucleus</keyword>
<feature type="coiled-coil region" evidence="4">
    <location>
        <begin position="223"/>
        <end position="254"/>
    </location>
</feature>
<feature type="region of interest" description="Disordered" evidence="5">
    <location>
        <begin position="677"/>
        <end position="708"/>
    </location>
</feature>
<dbReference type="InterPro" id="IPR006906">
    <property type="entry name" value="Timeless_N"/>
</dbReference>
<dbReference type="Pfam" id="PF26019">
    <property type="entry name" value="HTH_TIMELESS"/>
    <property type="match status" value="2"/>
</dbReference>
<dbReference type="GO" id="GO:0006281">
    <property type="term" value="P:DNA repair"/>
    <property type="evidence" value="ECO:0007669"/>
    <property type="project" value="TreeGrafter"/>
</dbReference>
<dbReference type="PANTHER" id="PTHR22940:SF4">
    <property type="entry name" value="PROTEIN TIMELESS HOMOLOG"/>
    <property type="match status" value="1"/>
</dbReference>
<keyword evidence="3" id="KW-0131">Cell cycle</keyword>
<feature type="compositionally biased region" description="Basic residues" evidence="5">
    <location>
        <begin position="520"/>
        <end position="532"/>
    </location>
</feature>
<protein>
    <recommendedName>
        <fullName evidence="6">AMMECR1 domain-containing protein</fullName>
    </recommendedName>
</protein>
<dbReference type="GO" id="GO:0043111">
    <property type="term" value="P:replication fork arrest"/>
    <property type="evidence" value="ECO:0007669"/>
    <property type="project" value="TreeGrafter"/>
</dbReference>
<accession>A0AAV5VHS8</accession>
<keyword evidence="4" id="KW-0175">Coiled coil</keyword>
<feature type="non-terminal residue" evidence="7">
    <location>
        <position position="1053"/>
    </location>
</feature>
<evidence type="ECO:0000313" key="7">
    <source>
        <dbReference type="EMBL" id="GMT17753.1"/>
    </source>
</evidence>
<sequence>FVEDGVYFPEPDCLESIRDLIRFLRADGADLLVRRCCGQHNVVGSDLIPIIKTKDLKDDMFDLALRLAANLCQPSTVSLHGKAPETKEQFAMLKQLEENLTRAKLACADKGLFTVLRNKLNHFFVETTWDDRNEEQRLVMERIVVFIRYMFSITPVDIDDKRTTYDSSSHDRLVEAAIDAGLDTLLMEISKDRREREFHLSILEIFALMLKEHRPEDLVSAEHGRSEEEKKKTEAELQQIVENQRSTMEEMKRKIMGKRHTNFAGSYTVRGMKAVNANYDIVINKAVKDVNAMDFLETRKAKKRTPANRRPFECSQRTFLSSIEIRLKIKGFVTRLIDDAYNRLMKTTKEAAFDSRRSVGQRQADLHYYLLQRFCVQFARLAKMRAEKVSYSLGVDGFHQVQVQLDNYLELAKQEKKEGRRYGLRAQFALSAYKELILFHQYMLDSGTEEEKEDASSACKHILRMDEYRDLSTNLMRGFMPGVLSKTFLRELVLVNHHYFRLLERSHKAGILTQVTKKTRVRKHKGGGKKKADKGGDEEMVVNDEEAEERARQKEVNEQLDGMKETAAEDMWDEMEEKVKSILRGEEAESVEVRPIEVLLEVDDDVHQQFAMLRIQRALRAGRALDAVSLYHAARALWPSEGAFGARDMPLEDEANELKAILVTDLKQVSGELAVAEQKMEESTAVKSGGAEDEEHDEEYDSEAEDDDAKYERREVDFDFKAHVNAFARNDILKWYVYLLGDFESNAAELNHALVKMLHRVAFDLDLHPRVYMVSLFMVLEKLRQKLAGRTNQELKRSAFYEIYQFGFHLLKKFFGTFSTIGADMGAEALFWKTPQAAYEIQYGYGSYSAVKEEEKDTWTEELDDELRSLHAEYKDMDERPEGMDIVDYIENSLSRERTRRQILKKMKRLCLDTMGANASKGSVRDRQFPMIELKEIAEAFAQADDKQEGEDLPSYCKRLLEERGKGVHSRAKIVKQLTYTGVVWEKIRKERPLKEWSEGLQTELAALKDQWDEEEPEEKAKIDIASYVHRRLSEKRPRREVERYLEKMGVVV</sequence>
<evidence type="ECO:0000313" key="8">
    <source>
        <dbReference type="Proteomes" id="UP001432322"/>
    </source>
</evidence>
<dbReference type="GO" id="GO:0031298">
    <property type="term" value="C:replication fork protection complex"/>
    <property type="evidence" value="ECO:0007669"/>
    <property type="project" value="TreeGrafter"/>
</dbReference>
<feature type="compositionally biased region" description="Acidic residues" evidence="5">
    <location>
        <begin position="536"/>
        <end position="548"/>
    </location>
</feature>
<dbReference type="GO" id="GO:0000076">
    <property type="term" value="P:DNA replication checkpoint signaling"/>
    <property type="evidence" value="ECO:0007669"/>
    <property type="project" value="TreeGrafter"/>
</dbReference>
<comment type="subcellular location">
    <subcellularLocation>
        <location evidence="1">Nucleus</location>
    </subcellularLocation>
</comment>
<dbReference type="EMBL" id="BTSY01000003">
    <property type="protein sequence ID" value="GMT17753.1"/>
    <property type="molecule type" value="Genomic_DNA"/>
</dbReference>
<evidence type="ECO:0000256" key="1">
    <source>
        <dbReference type="ARBA" id="ARBA00004123"/>
    </source>
</evidence>
<feature type="domain" description="AMMECR1" evidence="6">
    <location>
        <begin position="858"/>
        <end position="1044"/>
    </location>
</feature>
<dbReference type="Pfam" id="PF04821">
    <property type="entry name" value="TIMELESS"/>
    <property type="match status" value="1"/>
</dbReference>
<feature type="compositionally biased region" description="Acidic residues" evidence="5">
    <location>
        <begin position="691"/>
        <end position="708"/>
    </location>
</feature>
<dbReference type="InterPro" id="IPR002733">
    <property type="entry name" value="AMMECR1_domain"/>
</dbReference>
<organism evidence="7 8">
    <name type="scientific">Pristionchus fissidentatus</name>
    <dbReference type="NCBI Taxonomy" id="1538716"/>
    <lineage>
        <taxon>Eukaryota</taxon>
        <taxon>Metazoa</taxon>
        <taxon>Ecdysozoa</taxon>
        <taxon>Nematoda</taxon>
        <taxon>Chromadorea</taxon>
        <taxon>Rhabditida</taxon>
        <taxon>Rhabditina</taxon>
        <taxon>Diplogasteromorpha</taxon>
        <taxon>Diplogasteroidea</taxon>
        <taxon>Neodiplogasteridae</taxon>
        <taxon>Pristionchus</taxon>
    </lineage>
</organism>
<dbReference type="GO" id="GO:0003677">
    <property type="term" value="F:DNA binding"/>
    <property type="evidence" value="ECO:0007669"/>
    <property type="project" value="TreeGrafter"/>
</dbReference>
<gene>
    <name evidence="7" type="ORF">PFISCL1PPCAC_9050</name>
</gene>
<comment type="caution">
    <text evidence="7">The sequence shown here is derived from an EMBL/GenBank/DDBJ whole genome shotgun (WGS) entry which is preliminary data.</text>
</comment>
<proteinExistence type="predicted"/>
<dbReference type="PROSITE" id="PS51112">
    <property type="entry name" value="AMMECR1"/>
    <property type="match status" value="1"/>
</dbReference>
<dbReference type="Proteomes" id="UP001432322">
    <property type="component" value="Unassembled WGS sequence"/>
</dbReference>
<name>A0AAV5VHS8_9BILA</name>
<reference evidence="7" key="1">
    <citation type="submission" date="2023-10" db="EMBL/GenBank/DDBJ databases">
        <title>Genome assembly of Pristionchus species.</title>
        <authorList>
            <person name="Yoshida K."/>
            <person name="Sommer R.J."/>
        </authorList>
    </citation>
    <scope>NUCLEOTIDE SEQUENCE</scope>
    <source>
        <strain evidence="7">RS5133</strain>
    </source>
</reference>
<dbReference type="PANTHER" id="PTHR22940">
    <property type="entry name" value="TIMEOUT/TIMELESS-2"/>
    <property type="match status" value="1"/>
</dbReference>
<feature type="non-terminal residue" evidence="7">
    <location>
        <position position="1"/>
    </location>
</feature>
<feature type="region of interest" description="Disordered" evidence="5">
    <location>
        <begin position="520"/>
        <end position="556"/>
    </location>
</feature>
<evidence type="ECO:0000256" key="2">
    <source>
        <dbReference type="ARBA" id="ARBA00023242"/>
    </source>
</evidence>
<dbReference type="AlphaFoldDB" id="A0AAV5VHS8"/>
<evidence type="ECO:0000256" key="4">
    <source>
        <dbReference type="SAM" id="Coils"/>
    </source>
</evidence>
<keyword evidence="8" id="KW-1185">Reference proteome</keyword>
<evidence type="ECO:0000256" key="5">
    <source>
        <dbReference type="SAM" id="MobiDB-lite"/>
    </source>
</evidence>
<dbReference type="InterPro" id="IPR044998">
    <property type="entry name" value="Timeless"/>
</dbReference>
<evidence type="ECO:0000256" key="3">
    <source>
        <dbReference type="ARBA" id="ARBA00023306"/>
    </source>
</evidence>
<evidence type="ECO:0000259" key="6">
    <source>
        <dbReference type="PROSITE" id="PS51112"/>
    </source>
</evidence>